<organism evidence="2 3">
    <name type="scientific">Parapedobacter luteus</name>
    <dbReference type="NCBI Taxonomy" id="623280"/>
    <lineage>
        <taxon>Bacteria</taxon>
        <taxon>Pseudomonadati</taxon>
        <taxon>Bacteroidota</taxon>
        <taxon>Sphingobacteriia</taxon>
        <taxon>Sphingobacteriales</taxon>
        <taxon>Sphingobacteriaceae</taxon>
        <taxon>Parapedobacter</taxon>
    </lineage>
</organism>
<accession>A0A1T5EXF9</accession>
<proteinExistence type="predicted"/>
<dbReference type="EMBL" id="FUYS01000012">
    <property type="protein sequence ID" value="SKB88625.1"/>
    <property type="molecule type" value="Genomic_DNA"/>
</dbReference>
<name>A0A1T5EXF9_9SPHI</name>
<dbReference type="RefSeq" id="WP_079718263.1">
    <property type="nucleotide sequence ID" value="NZ_FUYS01000012.1"/>
</dbReference>
<dbReference type="OrthoDB" id="1273722at2"/>
<dbReference type="AlphaFoldDB" id="A0A1T5EXF9"/>
<sequence length="167" mass="19442">MTPRFRDFNFFLLRTPRLPSSVIHRLNRLDSKEDAWNYVNSLLLNPEILDAIYVASEDLFRELVNHLGSEYTPSKSKLLTSLYKYVNRMAGRPTPYGKFAGVALGKTDELKTCLELSGEFFPTFRLDTEYTSYLISLATQEKSSQRQLNYFTNSTLYEYPPDQVHLY</sequence>
<evidence type="ECO:0000259" key="1">
    <source>
        <dbReference type="Pfam" id="PF04738"/>
    </source>
</evidence>
<gene>
    <name evidence="2" type="ORF">SAMN05660226_03622</name>
</gene>
<reference evidence="2 3" key="1">
    <citation type="submission" date="2017-02" db="EMBL/GenBank/DDBJ databases">
        <authorList>
            <person name="Peterson S.W."/>
        </authorList>
    </citation>
    <scope>NUCLEOTIDE SEQUENCE [LARGE SCALE GENOMIC DNA]</scope>
    <source>
        <strain evidence="2 3">DSM 22899</strain>
    </source>
</reference>
<dbReference type="Proteomes" id="UP000190541">
    <property type="component" value="Unassembled WGS sequence"/>
</dbReference>
<protein>
    <submittedName>
        <fullName evidence="2">Lantibiotic dehydratase, C terminus</fullName>
    </submittedName>
</protein>
<feature type="domain" description="Lantibiotic dehydratase N-terminal" evidence="1">
    <location>
        <begin position="45"/>
        <end position="158"/>
    </location>
</feature>
<evidence type="ECO:0000313" key="3">
    <source>
        <dbReference type="Proteomes" id="UP000190541"/>
    </source>
</evidence>
<evidence type="ECO:0000313" key="2">
    <source>
        <dbReference type="EMBL" id="SKB88625.1"/>
    </source>
</evidence>
<keyword evidence="3" id="KW-1185">Reference proteome</keyword>
<dbReference type="STRING" id="623280.SAMN05660226_03622"/>
<dbReference type="Pfam" id="PF04738">
    <property type="entry name" value="Lant_dehydr_N"/>
    <property type="match status" value="1"/>
</dbReference>
<dbReference type="InterPro" id="IPR006827">
    <property type="entry name" value="Lant_deHydtase_N"/>
</dbReference>